<dbReference type="Proteomes" id="UP000074108">
    <property type="component" value="Unassembled WGS sequence"/>
</dbReference>
<dbReference type="SUPFAM" id="SSF48498">
    <property type="entry name" value="Tetracyclin repressor-like, C-terminal domain"/>
    <property type="match status" value="1"/>
</dbReference>
<dbReference type="InterPro" id="IPR050109">
    <property type="entry name" value="HTH-type_TetR-like_transc_reg"/>
</dbReference>
<dbReference type="RefSeq" id="WP_059283650.1">
    <property type="nucleotide sequence ID" value="NZ_LDYG01000057.1"/>
</dbReference>
<dbReference type="STRING" id="1150625.Q75_16830"/>
<dbReference type="OrthoDB" id="9780824at2"/>
<dbReference type="PROSITE" id="PS50977">
    <property type="entry name" value="HTH_TETR_2"/>
    <property type="match status" value="1"/>
</dbReference>
<dbReference type="Pfam" id="PF00440">
    <property type="entry name" value="TetR_N"/>
    <property type="match status" value="1"/>
</dbReference>
<proteinExistence type="predicted"/>
<feature type="domain" description="HTH tetR-type" evidence="3">
    <location>
        <begin position="19"/>
        <end position="79"/>
    </location>
</feature>
<dbReference type="GO" id="GO:0003677">
    <property type="term" value="F:DNA binding"/>
    <property type="evidence" value="ECO:0007669"/>
    <property type="project" value="UniProtKB-UniRule"/>
</dbReference>
<dbReference type="InterPro" id="IPR036271">
    <property type="entry name" value="Tet_transcr_reg_TetR-rel_C_sf"/>
</dbReference>
<keyword evidence="1 2" id="KW-0238">DNA-binding</keyword>
<dbReference type="PANTHER" id="PTHR30055">
    <property type="entry name" value="HTH-TYPE TRANSCRIPTIONAL REGULATOR RUTR"/>
    <property type="match status" value="1"/>
</dbReference>
<evidence type="ECO:0000256" key="1">
    <source>
        <dbReference type="ARBA" id="ARBA00023125"/>
    </source>
</evidence>
<dbReference type="AlphaFoldDB" id="A0A147K3X8"/>
<dbReference type="InterPro" id="IPR001647">
    <property type="entry name" value="HTH_TetR"/>
</dbReference>
<comment type="caution">
    <text evidence="4">The sequence shown here is derived from an EMBL/GenBank/DDBJ whole genome shotgun (WGS) entry which is preliminary data.</text>
</comment>
<accession>A0A147K3X8</accession>
<gene>
    <name evidence="4" type="ORF">Q75_16830</name>
</gene>
<protein>
    <submittedName>
        <fullName evidence="4">TetR family transcriptional regulator</fullName>
    </submittedName>
</protein>
<organism evidence="4 5">
    <name type="scientific">Bacillus coahuilensis p1.1.43</name>
    <dbReference type="NCBI Taxonomy" id="1150625"/>
    <lineage>
        <taxon>Bacteria</taxon>
        <taxon>Bacillati</taxon>
        <taxon>Bacillota</taxon>
        <taxon>Bacilli</taxon>
        <taxon>Bacillales</taxon>
        <taxon>Bacillaceae</taxon>
        <taxon>Bacillus</taxon>
    </lineage>
</organism>
<dbReference type="PANTHER" id="PTHR30055:SF222">
    <property type="entry name" value="REGULATORY PROTEIN"/>
    <property type="match status" value="1"/>
</dbReference>
<keyword evidence="5" id="KW-1185">Reference proteome</keyword>
<feature type="DNA-binding region" description="H-T-H motif" evidence="2">
    <location>
        <begin position="42"/>
        <end position="61"/>
    </location>
</feature>
<dbReference type="SUPFAM" id="SSF46689">
    <property type="entry name" value="Homeodomain-like"/>
    <property type="match status" value="1"/>
</dbReference>
<evidence type="ECO:0000313" key="4">
    <source>
        <dbReference type="EMBL" id="KUP03984.1"/>
    </source>
</evidence>
<dbReference type="PRINTS" id="PR00455">
    <property type="entry name" value="HTHTETR"/>
</dbReference>
<name>A0A147K3X8_9BACI</name>
<dbReference type="EMBL" id="LDYG01000057">
    <property type="protein sequence ID" value="KUP03984.1"/>
    <property type="molecule type" value="Genomic_DNA"/>
</dbReference>
<evidence type="ECO:0000256" key="2">
    <source>
        <dbReference type="PROSITE-ProRule" id="PRU00335"/>
    </source>
</evidence>
<dbReference type="InterPro" id="IPR009057">
    <property type="entry name" value="Homeodomain-like_sf"/>
</dbReference>
<evidence type="ECO:0000313" key="5">
    <source>
        <dbReference type="Proteomes" id="UP000074108"/>
    </source>
</evidence>
<evidence type="ECO:0000259" key="3">
    <source>
        <dbReference type="PROSITE" id="PS50977"/>
    </source>
</evidence>
<dbReference type="Gene3D" id="1.10.357.10">
    <property type="entry name" value="Tetracycline Repressor, domain 2"/>
    <property type="match status" value="1"/>
</dbReference>
<dbReference type="GO" id="GO:0006355">
    <property type="term" value="P:regulation of DNA-templated transcription"/>
    <property type="evidence" value="ECO:0007669"/>
    <property type="project" value="UniProtKB-ARBA"/>
</dbReference>
<reference evidence="4 5" key="1">
    <citation type="journal article" date="2016" name="Front. Microbiol.">
        <title>Microevolution Analysis of Bacillus coahuilensis Unveils Differences in Phosphorus Acquisition Strategies and Their Regulation.</title>
        <authorList>
            <person name="Gomez-Lunar Z."/>
            <person name="Hernandez-Gonzalez I."/>
            <person name="Rodriguez-Torres M.D."/>
            <person name="Souza V."/>
            <person name="Olmedo-Alvarez G."/>
        </authorList>
    </citation>
    <scope>NUCLEOTIDE SEQUENCE [LARGE SCALE GENOMIC DNA]</scope>
    <source>
        <strain evidence="5">p1.1.43</strain>
    </source>
</reference>
<dbReference type="PATRIC" id="fig|1150625.3.peg.3535"/>
<sequence length="217" mass="25092">MDEFSTILDTLIDEQESLTQKQRNILEAAVEIFSEKGFAATSTSEIAKKAGVAEGTIFRHYRTKQDLLLAIVAPTMAKLIGPFVLKDVFNIMDNPNHSYESLVRAILVNRLEFLRKNRMLAKILILEMPYQEELKRQFMEHIIEKARVRLEKAIGHYKQEGEIVEMPSQSLMRFTLSTVIGHVVFHEFLFRDPSLNEEEEVDRTMSLLMYGVKGKRE</sequence>